<reference evidence="12 14" key="2">
    <citation type="submission" date="2018-11" db="EMBL/GenBank/DDBJ databases">
        <authorList>
            <consortium name="Pathogen Informatics"/>
        </authorList>
    </citation>
    <scope>NUCLEOTIDE SEQUENCE [LARGE SCALE GENOMIC DNA]</scope>
</reference>
<evidence type="ECO:0000256" key="6">
    <source>
        <dbReference type="ARBA" id="ARBA00023136"/>
    </source>
</evidence>
<dbReference type="STRING" id="318479.A0A0N4UBU3"/>
<keyword evidence="6 10" id="KW-0472">Membrane</keyword>
<dbReference type="PROSITE" id="PS50262">
    <property type="entry name" value="G_PROTEIN_RECEP_F1_2"/>
    <property type="match status" value="1"/>
</dbReference>
<dbReference type="Gene3D" id="1.20.1070.10">
    <property type="entry name" value="Rhodopsin 7-helix transmembrane proteins"/>
    <property type="match status" value="1"/>
</dbReference>
<evidence type="ECO:0000256" key="10">
    <source>
        <dbReference type="SAM" id="Phobius"/>
    </source>
</evidence>
<evidence type="ECO:0000256" key="5">
    <source>
        <dbReference type="ARBA" id="ARBA00023040"/>
    </source>
</evidence>
<organism evidence="13 15">
    <name type="scientific">Dracunculus medinensis</name>
    <name type="common">Guinea worm</name>
    <dbReference type="NCBI Taxonomy" id="318479"/>
    <lineage>
        <taxon>Eukaryota</taxon>
        <taxon>Metazoa</taxon>
        <taxon>Ecdysozoa</taxon>
        <taxon>Nematoda</taxon>
        <taxon>Chromadorea</taxon>
        <taxon>Rhabditida</taxon>
        <taxon>Spirurina</taxon>
        <taxon>Dracunculoidea</taxon>
        <taxon>Dracunculidae</taxon>
        <taxon>Dracunculus</taxon>
    </lineage>
</organism>
<feature type="transmembrane region" description="Helical" evidence="10">
    <location>
        <begin position="66"/>
        <end position="89"/>
    </location>
</feature>
<keyword evidence="8 9" id="KW-0807">Transducer</keyword>
<dbReference type="GO" id="GO:0008528">
    <property type="term" value="F:G protein-coupled peptide receptor activity"/>
    <property type="evidence" value="ECO:0007669"/>
    <property type="project" value="TreeGrafter"/>
</dbReference>
<accession>A0A0N4UBU3</accession>
<dbReference type="Proteomes" id="UP000038040">
    <property type="component" value="Unplaced"/>
</dbReference>
<dbReference type="PROSITE" id="PS00237">
    <property type="entry name" value="G_PROTEIN_RECEP_F1_1"/>
    <property type="match status" value="1"/>
</dbReference>
<dbReference type="Pfam" id="PF00001">
    <property type="entry name" value="7tm_1"/>
    <property type="match status" value="1"/>
</dbReference>
<dbReference type="InterPro" id="IPR017452">
    <property type="entry name" value="GPCR_Rhodpsn_7TM"/>
</dbReference>
<dbReference type="InterPro" id="IPR000276">
    <property type="entry name" value="GPCR_Rhodpsn"/>
</dbReference>
<evidence type="ECO:0000313" key="14">
    <source>
        <dbReference type="Proteomes" id="UP000274756"/>
    </source>
</evidence>
<keyword evidence="4 10" id="KW-1133">Transmembrane helix</keyword>
<dbReference type="GO" id="GO:0007218">
    <property type="term" value="P:neuropeptide signaling pathway"/>
    <property type="evidence" value="ECO:0007669"/>
    <property type="project" value="TreeGrafter"/>
</dbReference>
<dbReference type="PRINTS" id="PR00237">
    <property type="entry name" value="GPCRRHODOPSN"/>
</dbReference>
<dbReference type="Proteomes" id="UP000274756">
    <property type="component" value="Unassembled WGS sequence"/>
</dbReference>
<evidence type="ECO:0000313" key="13">
    <source>
        <dbReference type="Proteomes" id="UP000038040"/>
    </source>
</evidence>
<dbReference type="AlphaFoldDB" id="A0A0N4UBU3"/>
<feature type="transmembrane region" description="Helical" evidence="10">
    <location>
        <begin position="143"/>
        <end position="163"/>
    </location>
</feature>
<name>A0A0N4UBU3_DRAME</name>
<comment type="subcellular location">
    <subcellularLocation>
        <location evidence="1">Cell membrane</location>
        <topology evidence="1">Multi-pass membrane protein</topology>
    </subcellularLocation>
</comment>
<keyword evidence="5 9" id="KW-0297">G-protein coupled receptor</keyword>
<evidence type="ECO:0000313" key="12">
    <source>
        <dbReference type="EMBL" id="VDN58607.1"/>
    </source>
</evidence>
<dbReference type="OrthoDB" id="6435638at2759"/>
<dbReference type="PANTHER" id="PTHR24230">
    <property type="entry name" value="G-PROTEIN COUPLED RECEPTOR"/>
    <property type="match status" value="1"/>
</dbReference>
<protein>
    <submittedName>
        <fullName evidence="15">G_PROTEIN_RECEP_F1_2 domain-containing protein</fullName>
    </submittedName>
</protein>
<dbReference type="WBParaSite" id="DME_0000469701-mRNA-1">
    <property type="protein sequence ID" value="DME_0000469701-mRNA-1"/>
    <property type="gene ID" value="DME_0000469701"/>
</dbReference>
<reference evidence="15" key="1">
    <citation type="submission" date="2017-02" db="UniProtKB">
        <authorList>
            <consortium name="WormBaseParasite"/>
        </authorList>
    </citation>
    <scope>IDENTIFICATION</scope>
</reference>
<evidence type="ECO:0000313" key="15">
    <source>
        <dbReference type="WBParaSite" id="DME_0000469701-mRNA-1"/>
    </source>
</evidence>
<evidence type="ECO:0000259" key="11">
    <source>
        <dbReference type="PROSITE" id="PS50262"/>
    </source>
</evidence>
<keyword evidence="3 9" id="KW-0812">Transmembrane</keyword>
<sequence>MDESDSNFNGTAPPQHLLSDYIEMAYLIIVIILGTPLNIYILIKLFKKLQKSGSDAIKIGFLILKINLNISDLLILLLLAFGKLCWLATYEWKANELACKIFNFLSMLTLYISSNIVVCIALDRFRNVLSASKIRRKSNFVRIIVTVSWILALLWSIPQLYVWETVNVYPEWPGGWIQCSDIC</sequence>
<evidence type="ECO:0000256" key="7">
    <source>
        <dbReference type="ARBA" id="ARBA00023170"/>
    </source>
</evidence>
<dbReference type="SUPFAM" id="SSF81321">
    <property type="entry name" value="Family A G protein-coupled receptor-like"/>
    <property type="match status" value="1"/>
</dbReference>
<proteinExistence type="inferred from homology"/>
<evidence type="ECO:0000256" key="4">
    <source>
        <dbReference type="ARBA" id="ARBA00022989"/>
    </source>
</evidence>
<gene>
    <name evidence="12" type="ORF">DME_LOCUS8580</name>
</gene>
<evidence type="ECO:0000256" key="9">
    <source>
        <dbReference type="RuleBase" id="RU000688"/>
    </source>
</evidence>
<feature type="domain" description="G-protein coupled receptors family 1 profile" evidence="11">
    <location>
        <begin position="37"/>
        <end position="183"/>
    </location>
</feature>
<keyword evidence="7 9" id="KW-0675">Receptor</keyword>
<evidence type="ECO:0000256" key="8">
    <source>
        <dbReference type="ARBA" id="ARBA00023224"/>
    </source>
</evidence>
<dbReference type="GO" id="GO:0005886">
    <property type="term" value="C:plasma membrane"/>
    <property type="evidence" value="ECO:0007669"/>
    <property type="project" value="UniProtKB-SubCell"/>
</dbReference>
<dbReference type="EMBL" id="UYYG01001170">
    <property type="protein sequence ID" value="VDN58607.1"/>
    <property type="molecule type" value="Genomic_DNA"/>
</dbReference>
<evidence type="ECO:0000256" key="1">
    <source>
        <dbReference type="ARBA" id="ARBA00004651"/>
    </source>
</evidence>
<keyword evidence="2" id="KW-1003">Cell membrane</keyword>
<keyword evidence="14" id="KW-1185">Reference proteome</keyword>
<feature type="transmembrane region" description="Helical" evidence="10">
    <location>
        <begin position="101"/>
        <end position="122"/>
    </location>
</feature>
<dbReference type="PANTHER" id="PTHR24230:SF154">
    <property type="entry name" value="G-PROTEIN COUPLED RECEPTORS FAMILY 1 PROFILE DOMAIN-CONTAINING PROTEIN"/>
    <property type="match status" value="1"/>
</dbReference>
<evidence type="ECO:0000256" key="2">
    <source>
        <dbReference type="ARBA" id="ARBA00022475"/>
    </source>
</evidence>
<evidence type="ECO:0000256" key="3">
    <source>
        <dbReference type="ARBA" id="ARBA00022692"/>
    </source>
</evidence>
<comment type="similarity">
    <text evidence="9">Belongs to the G-protein coupled receptor 1 family.</text>
</comment>
<feature type="transmembrane region" description="Helical" evidence="10">
    <location>
        <begin position="24"/>
        <end position="46"/>
    </location>
</feature>